<comment type="caution">
    <text evidence="2">The sequence shown here is derived from an EMBL/GenBank/DDBJ whole genome shotgun (WGS) entry which is preliminary data.</text>
</comment>
<dbReference type="PANTHER" id="PTHR34081:SF1">
    <property type="entry name" value="MALECTIN, LEUCINE-RICH REPEAT DOMAIN, L DOMAIN-LIKE PROTEIN-RELATED"/>
    <property type="match status" value="1"/>
</dbReference>
<reference evidence="2 3" key="1">
    <citation type="journal article" date="2018" name="Sci. Data">
        <title>The draft genome sequence of cork oak.</title>
        <authorList>
            <person name="Ramos A.M."/>
            <person name="Usie A."/>
            <person name="Barbosa P."/>
            <person name="Barros P.M."/>
            <person name="Capote T."/>
            <person name="Chaves I."/>
            <person name="Simoes F."/>
            <person name="Abreu I."/>
            <person name="Carrasquinho I."/>
            <person name="Faro C."/>
            <person name="Guimaraes J.B."/>
            <person name="Mendonca D."/>
            <person name="Nobrega F."/>
            <person name="Rodrigues L."/>
            <person name="Saibo N.J.M."/>
            <person name="Varela M.C."/>
            <person name="Egas C."/>
            <person name="Matos J."/>
            <person name="Miguel C.M."/>
            <person name="Oliveira M.M."/>
            <person name="Ricardo C.P."/>
            <person name="Goncalves S."/>
        </authorList>
    </citation>
    <scope>NUCLEOTIDE SEQUENCE [LARGE SCALE GENOMIC DNA]</scope>
    <source>
        <strain evidence="3">cv. HL8</strain>
    </source>
</reference>
<dbReference type="Gene3D" id="2.60.120.430">
    <property type="entry name" value="Galactose-binding lectin"/>
    <property type="match status" value="1"/>
</dbReference>
<proteinExistence type="predicted"/>
<evidence type="ECO:0000313" key="2">
    <source>
        <dbReference type="EMBL" id="KAK7826926.1"/>
    </source>
</evidence>
<feature type="non-terminal residue" evidence="2">
    <location>
        <position position="261"/>
    </location>
</feature>
<evidence type="ECO:0000313" key="3">
    <source>
        <dbReference type="Proteomes" id="UP000237347"/>
    </source>
</evidence>
<dbReference type="Proteomes" id="UP000237347">
    <property type="component" value="Unassembled WGS sequence"/>
</dbReference>
<sequence>MVSSSSLFVVGNLEGEEQYGIHGSDFKSTIYLPFLIMALSLDSNCLHVKSGGKKATIKENKKNVVCIKGDGEIEGGAAKYFINSGFSSIGDFMDDYNYQNTQIQFTNEKTYNSLRKRIFDIYVQEKLVWKDFSIEDNAGIALKPIIKCASNISVTNNVLEIRFYWAGKGTMRIPDRGAYGPLISAVSVVSGLSCVMSDVVSMLEGRMTVPDMIPERSTYNDDLSMAAANAGQIDHAQPGPIDESVLTLQANYRSEAIWNRQ</sequence>
<dbReference type="GO" id="GO:0016301">
    <property type="term" value="F:kinase activity"/>
    <property type="evidence" value="ECO:0007669"/>
    <property type="project" value="UniProtKB-KW"/>
</dbReference>
<evidence type="ECO:0000259" key="1">
    <source>
        <dbReference type="Pfam" id="PF11721"/>
    </source>
</evidence>
<protein>
    <submittedName>
        <fullName evidence="2">Lrr receptor-like serine/threonine-protein kinase rfk1</fullName>
    </submittedName>
</protein>
<dbReference type="EMBL" id="PKMF04000533">
    <property type="protein sequence ID" value="KAK7826926.1"/>
    <property type="molecule type" value="Genomic_DNA"/>
</dbReference>
<name>A0AAW0JLI8_QUESU</name>
<dbReference type="InterPro" id="IPR021720">
    <property type="entry name" value="Malectin_dom"/>
</dbReference>
<feature type="domain" description="Malectin" evidence="1">
    <location>
        <begin position="108"/>
        <end position="186"/>
    </location>
</feature>
<dbReference type="AlphaFoldDB" id="A0AAW0JLI8"/>
<gene>
    <name evidence="2" type="primary">RKF1_5</name>
    <name evidence="2" type="ORF">CFP56_031618</name>
</gene>
<dbReference type="PANTHER" id="PTHR34081">
    <property type="entry name" value="MALECTIN DOMAIN-CONTAINING PROTEIN"/>
    <property type="match status" value="1"/>
</dbReference>
<accession>A0AAW0JLI8</accession>
<organism evidence="2 3">
    <name type="scientific">Quercus suber</name>
    <name type="common">Cork oak</name>
    <dbReference type="NCBI Taxonomy" id="58331"/>
    <lineage>
        <taxon>Eukaryota</taxon>
        <taxon>Viridiplantae</taxon>
        <taxon>Streptophyta</taxon>
        <taxon>Embryophyta</taxon>
        <taxon>Tracheophyta</taxon>
        <taxon>Spermatophyta</taxon>
        <taxon>Magnoliopsida</taxon>
        <taxon>eudicotyledons</taxon>
        <taxon>Gunneridae</taxon>
        <taxon>Pentapetalae</taxon>
        <taxon>rosids</taxon>
        <taxon>fabids</taxon>
        <taxon>Fagales</taxon>
        <taxon>Fagaceae</taxon>
        <taxon>Quercus</taxon>
    </lineage>
</organism>
<keyword evidence="3" id="KW-1185">Reference proteome</keyword>
<dbReference type="Pfam" id="PF11721">
    <property type="entry name" value="Malectin"/>
    <property type="match status" value="1"/>
</dbReference>